<evidence type="ECO:0000313" key="2">
    <source>
        <dbReference type="Proteomes" id="UP000472372"/>
    </source>
</evidence>
<dbReference type="EMBL" id="HG992977">
    <property type="protein sequence ID" value="CAE6996643.1"/>
    <property type="molecule type" value="Genomic_DNA"/>
</dbReference>
<dbReference type="InterPro" id="IPR036874">
    <property type="entry name" value="Carbonic_anhydrase_sf"/>
</dbReference>
<dbReference type="SUPFAM" id="SSF53056">
    <property type="entry name" value="beta-carbonic anhydrase, cab"/>
    <property type="match status" value="1"/>
</dbReference>
<protein>
    <recommendedName>
        <fullName evidence="3">Carbonic anhydrase</fullName>
    </recommendedName>
</protein>
<reference evidence="1" key="1">
    <citation type="submission" date="2021-02" db="EMBL/GenBank/DDBJ databases">
        <authorList>
            <person name="Syme A R."/>
            <person name="Syme A R."/>
            <person name="Moolhuijzen P."/>
        </authorList>
    </citation>
    <scope>NUCLEOTIDE SEQUENCE</scope>
    <source>
        <strain evidence="1">W1-1</strain>
    </source>
</reference>
<organism evidence="1 2">
    <name type="scientific">Pyrenophora teres f. teres</name>
    <dbReference type="NCBI Taxonomy" id="97479"/>
    <lineage>
        <taxon>Eukaryota</taxon>
        <taxon>Fungi</taxon>
        <taxon>Dikarya</taxon>
        <taxon>Ascomycota</taxon>
        <taxon>Pezizomycotina</taxon>
        <taxon>Dothideomycetes</taxon>
        <taxon>Pleosporomycetidae</taxon>
        <taxon>Pleosporales</taxon>
        <taxon>Pleosporineae</taxon>
        <taxon>Pleosporaceae</taxon>
        <taxon>Pyrenophora</taxon>
    </lineage>
</organism>
<gene>
    <name evidence="1" type="ORF">PTTW11_00376</name>
</gene>
<evidence type="ECO:0000313" key="1">
    <source>
        <dbReference type="EMBL" id="CAE6996643.1"/>
    </source>
</evidence>
<evidence type="ECO:0008006" key="3">
    <source>
        <dbReference type="Google" id="ProtNLM"/>
    </source>
</evidence>
<dbReference type="AlphaFoldDB" id="A0A6S6VU64"/>
<sequence length="137" mass="15132">MSTSASGSLFIITCNEPKPELDLSHHFNLSTNTTSVIKTPGGRTEGTVASIYQVDQANRIAVIIVVQHTGCPHTPGPSTVQENICADIRKLRTDRYVRKEIVILGYVLDTQTRALSEVKYNPVYPLLWHSADAGLRR</sequence>
<proteinExistence type="predicted"/>
<dbReference type="Proteomes" id="UP000472372">
    <property type="component" value="Chromosome 1"/>
</dbReference>
<name>A0A6S6VU64_9PLEO</name>
<dbReference type="GO" id="GO:0008270">
    <property type="term" value="F:zinc ion binding"/>
    <property type="evidence" value="ECO:0007669"/>
    <property type="project" value="InterPro"/>
</dbReference>
<accession>A0A6S6VU64</accession>
<dbReference type="GO" id="GO:0004089">
    <property type="term" value="F:carbonate dehydratase activity"/>
    <property type="evidence" value="ECO:0007669"/>
    <property type="project" value="InterPro"/>
</dbReference>